<accession>W9J6A4</accession>
<organism evidence="1 2">
    <name type="scientific">Fusarium oxysporum NRRL 32931</name>
    <dbReference type="NCBI Taxonomy" id="660029"/>
    <lineage>
        <taxon>Eukaryota</taxon>
        <taxon>Fungi</taxon>
        <taxon>Dikarya</taxon>
        <taxon>Ascomycota</taxon>
        <taxon>Pezizomycotina</taxon>
        <taxon>Sordariomycetes</taxon>
        <taxon>Hypocreomycetidae</taxon>
        <taxon>Hypocreales</taxon>
        <taxon>Nectriaceae</taxon>
        <taxon>Fusarium</taxon>
        <taxon>Fusarium oxysporum species complex</taxon>
    </lineage>
</organism>
<evidence type="ECO:0000313" key="1">
    <source>
        <dbReference type="EMBL" id="EWZ00352.1"/>
    </source>
</evidence>
<sequence>MKLPDFAPMSICVNVSDWWRIKSDFLPRGLALTVELSMKDDKDADFDQVLTLEFTEDCGNKLYDRIELLRFWGYMRERLSNVYDGESRTLCYHLFDSVVSGNGNVRPVSEGLDHLYISTANFATIDTRQT</sequence>
<dbReference type="OrthoDB" id="5090894at2759"/>
<gene>
    <name evidence="1" type="ORF">FOYG_00234</name>
</gene>
<name>W9J6A4_FUSOX</name>
<dbReference type="HOGENOM" id="CLU_1938220_0_0_1"/>
<dbReference type="AlphaFoldDB" id="W9J6A4"/>
<reference evidence="1 2" key="1">
    <citation type="submission" date="2011-06" db="EMBL/GenBank/DDBJ databases">
        <title>The Genome Sequence of Fusarium oxysporum FOSC 3-a.</title>
        <authorList>
            <consortium name="The Broad Institute Genome Sequencing Platform"/>
            <person name="Ma L.-J."/>
            <person name="Gale L.R."/>
            <person name="Schwartz D.C."/>
            <person name="Zhou S."/>
            <person name="Corby-Kistler H."/>
            <person name="Young S.K."/>
            <person name="Zeng Q."/>
            <person name="Gargeya S."/>
            <person name="Fitzgerald M."/>
            <person name="Haas B."/>
            <person name="Abouelleil A."/>
            <person name="Alvarado L."/>
            <person name="Arachchi H.M."/>
            <person name="Berlin A."/>
            <person name="Brown A."/>
            <person name="Chapman S.B."/>
            <person name="Chen Z."/>
            <person name="Dunbar C."/>
            <person name="Freedman E."/>
            <person name="Gearin G."/>
            <person name="Gellesch M."/>
            <person name="Goldberg J."/>
            <person name="Griggs A."/>
            <person name="Gujja S."/>
            <person name="Heiman D."/>
            <person name="Howarth C."/>
            <person name="Larson L."/>
            <person name="Lui A."/>
            <person name="MacDonald P.J.P."/>
            <person name="Mehta T."/>
            <person name="Montmayeur A."/>
            <person name="Murphy C."/>
            <person name="Neiman D."/>
            <person name="Pearson M."/>
            <person name="Priest M."/>
            <person name="Roberts A."/>
            <person name="Saif S."/>
            <person name="Shea T."/>
            <person name="Shenoy N."/>
            <person name="Sisk P."/>
            <person name="Stolte C."/>
            <person name="Sykes S."/>
            <person name="Wortman J."/>
            <person name="Nusbaum C."/>
            <person name="Birren B."/>
        </authorList>
    </citation>
    <scope>NUCLEOTIDE SEQUENCE [LARGE SCALE GENOMIC DNA]</scope>
    <source>
        <strain evidence="2">FOSC 3-a</strain>
    </source>
</reference>
<evidence type="ECO:0000313" key="2">
    <source>
        <dbReference type="Proteomes" id="UP000030753"/>
    </source>
</evidence>
<protein>
    <submittedName>
        <fullName evidence="1">Uncharacterized protein</fullName>
    </submittedName>
</protein>
<dbReference type="EMBL" id="JH717839">
    <property type="protein sequence ID" value="EWZ00352.1"/>
    <property type="molecule type" value="Genomic_DNA"/>
</dbReference>
<proteinExistence type="predicted"/>
<dbReference type="Proteomes" id="UP000030753">
    <property type="component" value="Unassembled WGS sequence"/>
</dbReference>